<dbReference type="SUPFAM" id="SSF46785">
    <property type="entry name" value="Winged helix' DNA-binding domain"/>
    <property type="match status" value="1"/>
</dbReference>
<keyword evidence="9 15" id="KW-1133">Transmembrane helix</keyword>
<comment type="subcellular location">
    <subcellularLocation>
        <location evidence="1">Cell membrane</location>
        <topology evidence="1">Multi-pass membrane protein</topology>
    </subcellularLocation>
</comment>
<evidence type="ECO:0000256" key="1">
    <source>
        <dbReference type="ARBA" id="ARBA00004651"/>
    </source>
</evidence>
<dbReference type="InterPro" id="IPR036388">
    <property type="entry name" value="WH-like_DNA-bd_sf"/>
</dbReference>
<name>A0A9D5NXR4_XYLRU</name>
<dbReference type="SUPFAM" id="SSF52540">
    <property type="entry name" value="P-loop containing nucleoside triphosphate hydrolases"/>
    <property type="match status" value="1"/>
</dbReference>
<comment type="similarity">
    <text evidence="2">Belongs to the FtsK/SpoIIIE/SftA family.</text>
</comment>
<keyword evidence="7" id="KW-0159">Chromosome partition</keyword>
<feature type="transmembrane region" description="Helical" evidence="15">
    <location>
        <begin position="85"/>
        <end position="104"/>
    </location>
</feature>
<dbReference type="Gene3D" id="1.10.10.10">
    <property type="entry name" value="Winged helix-like DNA-binding domain superfamily/Winged helix DNA-binding domain"/>
    <property type="match status" value="1"/>
</dbReference>
<dbReference type="Proteomes" id="UP000806522">
    <property type="component" value="Unassembled WGS sequence"/>
</dbReference>
<dbReference type="PROSITE" id="PS50901">
    <property type="entry name" value="FTSK"/>
    <property type="match status" value="1"/>
</dbReference>
<evidence type="ECO:0000256" key="12">
    <source>
        <dbReference type="ARBA" id="ARBA00023306"/>
    </source>
</evidence>
<dbReference type="GO" id="GO:0007059">
    <property type="term" value="P:chromosome segregation"/>
    <property type="evidence" value="ECO:0007669"/>
    <property type="project" value="UniProtKB-KW"/>
</dbReference>
<evidence type="ECO:0000256" key="3">
    <source>
        <dbReference type="ARBA" id="ARBA00022475"/>
    </source>
</evidence>
<dbReference type="InterPro" id="IPR002543">
    <property type="entry name" value="FtsK_dom"/>
</dbReference>
<feature type="transmembrane region" description="Helical" evidence="15">
    <location>
        <begin position="111"/>
        <end position="133"/>
    </location>
</feature>
<protein>
    <submittedName>
        <fullName evidence="17">DNA translocase FtsK</fullName>
    </submittedName>
</protein>
<evidence type="ECO:0000256" key="8">
    <source>
        <dbReference type="ARBA" id="ARBA00022840"/>
    </source>
</evidence>
<keyword evidence="6 13" id="KW-0547">Nucleotide-binding</keyword>
<dbReference type="Pfam" id="PF17854">
    <property type="entry name" value="FtsK_alpha"/>
    <property type="match status" value="1"/>
</dbReference>
<feature type="domain" description="FtsK" evidence="16">
    <location>
        <begin position="454"/>
        <end position="660"/>
    </location>
</feature>
<evidence type="ECO:0000256" key="5">
    <source>
        <dbReference type="ARBA" id="ARBA00022692"/>
    </source>
</evidence>
<dbReference type="PANTHER" id="PTHR22683">
    <property type="entry name" value="SPORULATION PROTEIN RELATED"/>
    <property type="match status" value="1"/>
</dbReference>
<keyword evidence="8 13" id="KW-0067">ATP-binding</keyword>
<feature type="region of interest" description="Disordered" evidence="14">
    <location>
        <begin position="254"/>
        <end position="274"/>
    </location>
</feature>
<keyword evidence="10" id="KW-0238">DNA-binding</keyword>
<organism evidence="17 18">
    <name type="scientific">Xylanibacter ruminicola</name>
    <name type="common">Prevotella ruminicola</name>
    <dbReference type="NCBI Taxonomy" id="839"/>
    <lineage>
        <taxon>Bacteria</taxon>
        <taxon>Pseudomonadati</taxon>
        <taxon>Bacteroidota</taxon>
        <taxon>Bacteroidia</taxon>
        <taxon>Bacteroidales</taxon>
        <taxon>Prevotellaceae</taxon>
        <taxon>Xylanibacter</taxon>
    </lineage>
</organism>
<comment type="caution">
    <text evidence="17">The sequence shown here is derived from an EMBL/GenBank/DDBJ whole genome shotgun (WGS) entry which is preliminary data.</text>
</comment>
<evidence type="ECO:0000313" key="18">
    <source>
        <dbReference type="Proteomes" id="UP000806522"/>
    </source>
</evidence>
<keyword evidence="3" id="KW-1003">Cell membrane</keyword>
<dbReference type="InterPro" id="IPR050206">
    <property type="entry name" value="FtsK/SpoIIIE/SftA"/>
</dbReference>
<keyword evidence="4" id="KW-0132">Cell division</keyword>
<proteinExistence type="inferred from homology"/>
<dbReference type="EMBL" id="SUYC01000001">
    <property type="protein sequence ID" value="MBE6269530.1"/>
    <property type="molecule type" value="Genomic_DNA"/>
</dbReference>
<evidence type="ECO:0000256" key="4">
    <source>
        <dbReference type="ARBA" id="ARBA00022618"/>
    </source>
</evidence>
<dbReference type="GO" id="GO:0051301">
    <property type="term" value="P:cell division"/>
    <property type="evidence" value="ECO:0007669"/>
    <property type="project" value="UniProtKB-KW"/>
</dbReference>
<dbReference type="InterPro" id="IPR027417">
    <property type="entry name" value="P-loop_NTPase"/>
</dbReference>
<dbReference type="InterPro" id="IPR018541">
    <property type="entry name" value="Ftsk_gamma"/>
</dbReference>
<gene>
    <name evidence="17" type="ORF">E7101_01055</name>
</gene>
<evidence type="ECO:0000256" key="13">
    <source>
        <dbReference type="PROSITE-ProRule" id="PRU00289"/>
    </source>
</evidence>
<feature type="region of interest" description="Disordered" evidence="14">
    <location>
        <begin position="289"/>
        <end position="313"/>
    </location>
</feature>
<dbReference type="Gene3D" id="3.30.980.40">
    <property type="match status" value="1"/>
</dbReference>
<evidence type="ECO:0000256" key="2">
    <source>
        <dbReference type="ARBA" id="ARBA00006474"/>
    </source>
</evidence>
<dbReference type="InterPro" id="IPR041027">
    <property type="entry name" value="FtsK_alpha"/>
</dbReference>
<dbReference type="Pfam" id="PF13491">
    <property type="entry name" value="FtsK_4TM"/>
    <property type="match status" value="1"/>
</dbReference>
<accession>A0A9D5NXR4</accession>
<dbReference type="GO" id="GO:0005524">
    <property type="term" value="F:ATP binding"/>
    <property type="evidence" value="ECO:0007669"/>
    <property type="project" value="UniProtKB-UniRule"/>
</dbReference>
<keyword evidence="5 15" id="KW-0812">Transmembrane</keyword>
<dbReference type="SMART" id="SM00843">
    <property type="entry name" value="Ftsk_gamma"/>
    <property type="match status" value="1"/>
</dbReference>
<feature type="transmembrane region" description="Helical" evidence="15">
    <location>
        <begin position="165"/>
        <end position="188"/>
    </location>
</feature>
<evidence type="ECO:0000256" key="11">
    <source>
        <dbReference type="ARBA" id="ARBA00023136"/>
    </source>
</evidence>
<feature type="transmembrane region" description="Helical" evidence="15">
    <location>
        <begin position="20"/>
        <end position="41"/>
    </location>
</feature>
<sequence>MKKVKKKNSNNDNKERLSFILGAILFGISIYLCFAFVSYFATGSADQTLIEEPRDGEVMNEHHEFANTCGSLGAYASWFFIKRCFGLPAFLLPLLLFVMAIHLMKAYRVNLLKWALSSMLLMIWASVTMATFLEPLFVNTCFNPGGDHGMYISNYIGNLVGAPGLTAILILVAVAFLTYFSAATVIFIRKLLNPAIYYNKVKFTVNKGGDTTDTDDNEESETLVFDDPAKQEVIFDDNGGAVVIDEGYQNEDISYKEGPLPKPAKPAKTETKPADATGDIEMVVEEAKGDTETANAKTVADTEDSMEPYDPKRDLEHYKYPTLDLLKKYDNDGKPYIDMTEQNANKNRIVDVLRTFGVEISSIKATVGPTITLYEITLAQGVRIQKVKNLEDDIALSLAALGIRIIAPMPGKGTVGIEVPNAKPSTVSMESILNSKKFQESKMELPCAIGKTITNEVFMFDLAKAPHLLVAGATGQGKSVGLNAIITSLLYKKHPAELKIVLVDPKKVEFSFYEPICNHFLAQVPDEEADPIITDVTKVVRTLNSLCKEMDTRYDLLKIARAHNIKEYNQKFTNRQLNPNNGHRFLPYIVVVIDEFGDLIMTAGKEVELPIARIAQLARAVGIHMIIATQRPTTNIITGTIKANFPSRIAFKVSAGIDSKTILDRTGAQQLIGRGDMLALVGGSEPERVQCAFVDTPEVERINEYISEQQSYGAPFELPEPDMPESDMGDGAGKDVDMQHLDPLFEDAARLIVRDQSGSTSLIQRKFAIGYNRAGRLMDQLEKAGIVGSAMGSKPREVMIQDENSLNNLLNNLR</sequence>
<keyword evidence="12" id="KW-0131">Cell cycle</keyword>
<evidence type="ECO:0000256" key="10">
    <source>
        <dbReference type="ARBA" id="ARBA00023125"/>
    </source>
</evidence>
<evidence type="ECO:0000256" key="7">
    <source>
        <dbReference type="ARBA" id="ARBA00022829"/>
    </source>
</evidence>
<dbReference type="InterPro" id="IPR036390">
    <property type="entry name" value="WH_DNA-bd_sf"/>
</dbReference>
<dbReference type="Pfam" id="PF01580">
    <property type="entry name" value="FtsK_SpoIIIE"/>
    <property type="match status" value="1"/>
</dbReference>
<dbReference type="GO" id="GO:0005886">
    <property type="term" value="C:plasma membrane"/>
    <property type="evidence" value="ECO:0007669"/>
    <property type="project" value="UniProtKB-SubCell"/>
</dbReference>
<evidence type="ECO:0000256" key="9">
    <source>
        <dbReference type="ARBA" id="ARBA00022989"/>
    </source>
</evidence>
<dbReference type="AlphaFoldDB" id="A0A9D5NXR4"/>
<evidence type="ECO:0000259" key="16">
    <source>
        <dbReference type="PROSITE" id="PS50901"/>
    </source>
</evidence>
<keyword evidence="11 15" id="KW-0472">Membrane</keyword>
<dbReference type="GO" id="GO:0003677">
    <property type="term" value="F:DNA binding"/>
    <property type="evidence" value="ECO:0007669"/>
    <property type="project" value="UniProtKB-KW"/>
</dbReference>
<dbReference type="Pfam" id="PF09397">
    <property type="entry name" value="FtsK_gamma"/>
    <property type="match status" value="1"/>
</dbReference>
<evidence type="ECO:0000256" key="6">
    <source>
        <dbReference type="ARBA" id="ARBA00022741"/>
    </source>
</evidence>
<reference evidence="17" key="1">
    <citation type="submission" date="2019-04" db="EMBL/GenBank/DDBJ databases">
        <title>Evolution of Biomass-Degrading Anaerobic Consortia Revealed by Metagenomics.</title>
        <authorList>
            <person name="Peng X."/>
        </authorList>
    </citation>
    <scope>NUCLEOTIDE SEQUENCE</scope>
    <source>
        <strain evidence="17">SIG140</strain>
    </source>
</reference>
<evidence type="ECO:0000256" key="14">
    <source>
        <dbReference type="SAM" id="MobiDB-lite"/>
    </source>
</evidence>
<feature type="binding site" evidence="13">
    <location>
        <begin position="472"/>
        <end position="479"/>
    </location>
    <ligand>
        <name>ATP</name>
        <dbReference type="ChEBI" id="CHEBI:30616"/>
    </ligand>
</feature>
<dbReference type="InterPro" id="IPR025199">
    <property type="entry name" value="FtsK_4TM"/>
</dbReference>
<dbReference type="PANTHER" id="PTHR22683:SF41">
    <property type="entry name" value="DNA TRANSLOCASE FTSK"/>
    <property type="match status" value="1"/>
</dbReference>
<dbReference type="Gene3D" id="3.40.50.300">
    <property type="entry name" value="P-loop containing nucleotide triphosphate hydrolases"/>
    <property type="match status" value="1"/>
</dbReference>
<evidence type="ECO:0000313" key="17">
    <source>
        <dbReference type="EMBL" id="MBE6269530.1"/>
    </source>
</evidence>
<evidence type="ECO:0000256" key="15">
    <source>
        <dbReference type="SAM" id="Phobius"/>
    </source>
</evidence>